<dbReference type="OrthoDB" id="5324651at2759"/>
<evidence type="ECO:0000313" key="2">
    <source>
        <dbReference type="EMBL" id="KAJ5413740.1"/>
    </source>
</evidence>
<name>A0A9W9WA49_9EURO</name>
<keyword evidence="3" id="KW-1185">Reference proteome</keyword>
<reference evidence="2" key="2">
    <citation type="journal article" date="2023" name="IMA Fungus">
        <title>Comparative genomic study of the Penicillium genus elucidates a diverse pangenome and 15 lateral gene transfer events.</title>
        <authorList>
            <person name="Petersen C."/>
            <person name="Sorensen T."/>
            <person name="Nielsen M.R."/>
            <person name="Sondergaard T.E."/>
            <person name="Sorensen J.L."/>
            <person name="Fitzpatrick D.A."/>
            <person name="Frisvad J.C."/>
            <person name="Nielsen K.L."/>
        </authorList>
    </citation>
    <scope>NUCLEOTIDE SEQUENCE</scope>
    <source>
        <strain evidence="2">IBT 29677</strain>
    </source>
</reference>
<comment type="caution">
    <text evidence="2">The sequence shown here is derived from an EMBL/GenBank/DDBJ whole genome shotgun (WGS) entry which is preliminary data.</text>
</comment>
<evidence type="ECO:0000313" key="3">
    <source>
        <dbReference type="Proteomes" id="UP001147747"/>
    </source>
</evidence>
<dbReference type="EMBL" id="JAPZBU010000003">
    <property type="protein sequence ID" value="KAJ5413740.1"/>
    <property type="molecule type" value="Genomic_DNA"/>
</dbReference>
<sequence>MAGRTATRTLNRPTATTATNANIHRPDCRDRGIIMLGSKRSTSAFQFVQKWLLPQSLAVGWTCPEALELHKFFKLLARNRSKISSEKHRENITTVQNLRHSIAGIRHAAVHRMVQDSDSLL</sequence>
<evidence type="ECO:0000256" key="1">
    <source>
        <dbReference type="SAM" id="MobiDB-lite"/>
    </source>
</evidence>
<organism evidence="2 3">
    <name type="scientific">Penicillium cosmopolitanum</name>
    <dbReference type="NCBI Taxonomy" id="1131564"/>
    <lineage>
        <taxon>Eukaryota</taxon>
        <taxon>Fungi</taxon>
        <taxon>Dikarya</taxon>
        <taxon>Ascomycota</taxon>
        <taxon>Pezizomycotina</taxon>
        <taxon>Eurotiomycetes</taxon>
        <taxon>Eurotiomycetidae</taxon>
        <taxon>Eurotiales</taxon>
        <taxon>Aspergillaceae</taxon>
        <taxon>Penicillium</taxon>
    </lineage>
</organism>
<gene>
    <name evidence="2" type="ORF">N7509_000367</name>
</gene>
<feature type="region of interest" description="Disordered" evidence="1">
    <location>
        <begin position="1"/>
        <end position="23"/>
    </location>
</feature>
<proteinExistence type="predicted"/>
<protein>
    <submittedName>
        <fullName evidence="2">Uncharacterized protein</fullName>
    </submittedName>
</protein>
<dbReference type="RefSeq" id="XP_056493596.1">
    <property type="nucleotide sequence ID" value="XM_056625014.1"/>
</dbReference>
<accession>A0A9W9WA49</accession>
<dbReference type="Proteomes" id="UP001147747">
    <property type="component" value="Unassembled WGS sequence"/>
</dbReference>
<feature type="compositionally biased region" description="Low complexity" evidence="1">
    <location>
        <begin position="1"/>
        <end position="22"/>
    </location>
</feature>
<dbReference type="GeneID" id="81363994"/>
<reference evidence="2" key="1">
    <citation type="submission" date="2022-12" db="EMBL/GenBank/DDBJ databases">
        <authorList>
            <person name="Petersen C."/>
        </authorList>
    </citation>
    <scope>NUCLEOTIDE SEQUENCE</scope>
    <source>
        <strain evidence="2">IBT 29677</strain>
    </source>
</reference>
<dbReference type="AlphaFoldDB" id="A0A9W9WA49"/>